<keyword evidence="3" id="KW-0812">Transmembrane</keyword>
<evidence type="ECO:0000313" key="8">
    <source>
        <dbReference type="EMBL" id="CAE6023599.1"/>
    </source>
</evidence>
<evidence type="ECO:0000256" key="1">
    <source>
        <dbReference type="ARBA" id="ARBA00004141"/>
    </source>
</evidence>
<protein>
    <submittedName>
        <fullName evidence="8">Uncharacterized protein</fullName>
    </submittedName>
</protein>
<comment type="similarity">
    <text evidence="2">Belongs to the APH-1 family.</text>
</comment>
<reference evidence="8" key="1">
    <citation type="submission" date="2021-01" db="EMBL/GenBank/DDBJ databases">
        <authorList>
            <person name="Bezrukov I."/>
        </authorList>
    </citation>
    <scope>NUCLEOTIDE SEQUENCE</scope>
</reference>
<dbReference type="GO" id="GO:0007219">
    <property type="term" value="P:Notch signaling pathway"/>
    <property type="evidence" value="ECO:0007669"/>
    <property type="project" value="UniProtKB-KW"/>
</dbReference>
<dbReference type="InterPro" id="IPR009294">
    <property type="entry name" value="Aph-1"/>
</dbReference>
<keyword evidence="6" id="KW-0472">Membrane</keyword>
<feature type="compositionally biased region" description="Polar residues" evidence="7">
    <location>
        <begin position="260"/>
        <end position="272"/>
    </location>
</feature>
<gene>
    <name evidence="8" type="ORF">AARE701A_LOCUS10242</name>
</gene>
<feature type="region of interest" description="Disordered" evidence="7">
    <location>
        <begin position="1"/>
        <end position="67"/>
    </location>
</feature>
<proteinExistence type="inferred from homology"/>
<dbReference type="GO" id="GO:0016485">
    <property type="term" value="P:protein processing"/>
    <property type="evidence" value="ECO:0007669"/>
    <property type="project" value="InterPro"/>
</dbReference>
<keyword evidence="4" id="KW-0914">Notch signaling pathway</keyword>
<dbReference type="AlphaFoldDB" id="A0A8S2A696"/>
<dbReference type="Proteomes" id="UP000682877">
    <property type="component" value="Chromosome 4"/>
</dbReference>
<keyword evidence="9" id="KW-1185">Reference proteome</keyword>
<evidence type="ECO:0000256" key="7">
    <source>
        <dbReference type="SAM" id="MobiDB-lite"/>
    </source>
</evidence>
<organism evidence="8 9">
    <name type="scientific">Arabidopsis arenosa</name>
    <name type="common">Sand rock-cress</name>
    <name type="synonym">Cardaminopsis arenosa</name>
    <dbReference type="NCBI Taxonomy" id="38785"/>
    <lineage>
        <taxon>Eukaryota</taxon>
        <taxon>Viridiplantae</taxon>
        <taxon>Streptophyta</taxon>
        <taxon>Embryophyta</taxon>
        <taxon>Tracheophyta</taxon>
        <taxon>Spermatophyta</taxon>
        <taxon>Magnoliopsida</taxon>
        <taxon>eudicotyledons</taxon>
        <taxon>Gunneridae</taxon>
        <taxon>Pentapetalae</taxon>
        <taxon>rosids</taxon>
        <taxon>malvids</taxon>
        <taxon>Brassicales</taxon>
        <taxon>Brassicaceae</taxon>
        <taxon>Camelineae</taxon>
        <taxon>Arabidopsis</taxon>
    </lineage>
</organism>
<dbReference type="EMBL" id="LR999454">
    <property type="protein sequence ID" value="CAE6023599.1"/>
    <property type="molecule type" value="Genomic_DNA"/>
</dbReference>
<evidence type="ECO:0000313" key="9">
    <source>
        <dbReference type="Proteomes" id="UP000682877"/>
    </source>
</evidence>
<feature type="compositionally biased region" description="Basic and acidic residues" evidence="7">
    <location>
        <begin position="380"/>
        <end position="389"/>
    </location>
</feature>
<comment type="subcellular location">
    <subcellularLocation>
        <location evidence="1">Membrane</location>
        <topology evidence="1">Multi-pass membrane protein</topology>
    </subcellularLocation>
</comment>
<feature type="compositionally biased region" description="Basic and acidic residues" evidence="7">
    <location>
        <begin position="49"/>
        <end position="61"/>
    </location>
</feature>
<evidence type="ECO:0000256" key="4">
    <source>
        <dbReference type="ARBA" id="ARBA00022976"/>
    </source>
</evidence>
<dbReference type="GO" id="GO:0016020">
    <property type="term" value="C:membrane"/>
    <property type="evidence" value="ECO:0007669"/>
    <property type="project" value="UniProtKB-SubCell"/>
</dbReference>
<dbReference type="PANTHER" id="PTHR36707">
    <property type="entry name" value="T20M3.17 PROTEIN"/>
    <property type="match status" value="1"/>
</dbReference>
<evidence type="ECO:0000256" key="2">
    <source>
        <dbReference type="ARBA" id="ARBA00005577"/>
    </source>
</evidence>
<dbReference type="Pfam" id="PF06105">
    <property type="entry name" value="Aph-1"/>
    <property type="match status" value="1"/>
</dbReference>
<sequence>MNRQIHGAVSSSTPISLKAQHHLSDSDQEPANGACGSETRVYTRRKRLKQETLEPLEKDSGKGVNTHKQLCGLPDIEDFAYKKNIGSPSSRRSTESSITMTSVKTAGKAPENWVKVLEGIRQMRSYEDARVDSMGCDKAGSFLPPTHIFSEVPAIIAFAFVTIHTFSMVIAFEGYAKGNKVDQVIVPVIHLAAGSLTLVNFASESCVIGIPLLYLVASLTLLHCGKIVCKGKEKALPDVKAKNTKRTKSAAGKSCGIGSANPSSSNRLVNPDLTLQSPEEKKVSFSVETEKYPSPVNSTAIPSGLTNTTATSFLKKTAETGDSKKKIAVEPLFWPFEQKFDWTPEDILKHFSMSPRRKKSLGSKTSGTSPRSMRAQIQTRKLDLKEGCKRKLMFNGPGSNSKPTRIPELN</sequence>
<feature type="compositionally biased region" description="Polar residues" evidence="7">
    <location>
        <begin position="1"/>
        <end position="15"/>
    </location>
</feature>
<dbReference type="PANTHER" id="PTHR36707:SF2">
    <property type="entry name" value="(RAPE) HYPOTHETICAL PROTEIN"/>
    <property type="match status" value="1"/>
</dbReference>
<keyword evidence="5" id="KW-1133">Transmembrane helix</keyword>
<accession>A0A8S2A696</accession>
<evidence type="ECO:0000256" key="5">
    <source>
        <dbReference type="ARBA" id="ARBA00022989"/>
    </source>
</evidence>
<name>A0A8S2A696_ARAAE</name>
<evidence type="ECO:0000256" key="3">
    <source>
        <dbReference type="ARBA" id="ARBA00022692"/>
    </source>
</evidence>
<evidence type="ECO:0000256" key="6">
    <source>
        <dbReference type="ARBA" id="ARBA00023136"/>
    </source>
</evidence>
<feature type="region of interest" description="Disordered" evidence="7">
    <location>
        <begin position="353"/>
        <end position="410"/>
    </location>
</feature>
<feature type="region of interest" description="Disordered" evidence="7">
    <location>
        <begin position="250"/>
        <end position="272"/>
    </location>
</feature>